<dbReference type="EMBL" id="FRAM01000004">
    <property type="protein sequence ID" value="SHK61019.1"/>
    <property type="molecule type" value="Genomic_DNA"/>
</dbReference>
<dbReference type="OrthoDB" id="163809at2"/>
<reference evidence="2" key="1">
    <citation type="submission" date="2016-11" db="EMBL/GenBank/DDBJ databases">
        <authorList>
            <person name="Varghese N."/>
            <person name="Submissions S."/>
        </authorList>
    </citation>
    <scope>NUCLEOTIDE SEQUENCE [LARGE SCALE GENOMIC DNA]</scope>
    <source>
        <strain evidence="2">DSM 18016</strain>
    </source>
</reference>
<proteinExistence type="predicted"/>
<gene>
    <name evidence="1" type="ORF">SAMN05444371_2970</name>
</gene>
<keyword evidence="2" id="KW-1185">Reference proteome</keyword>
<organism evidence="1 2">
    <name type="scientific">Epilithonimonas mollis</name>
    <dbReference type="NCBI Taxonomy" id="216903"/>
    <lineage>
        <taxon>Bacteria</taxon>
        <taxon>Pseudomonadati</taxon>
        <taxon>Bacteroidota</taxon>
        <taxon>Flavobacteriia</taxon>
        <taxon>Flavobacteriales</taxon>
        <taxon>Weeksellaceae</taxon>
        <taxon>Chryseobacterium group</taxon>
        <taxon>Epilithonimonas</taxon>
    </lineage>
</organism>
<evidence type="ECO:0000313" key="1">
    <source>
        <dbReference type="EMBL" id="SHK61019.1"/>
    </source>
</evidence>
<dbReference type="STRING" id="216903.SAMN05444371_2970"/>
<dbReference type="Proteomes" id="UP000184498">
    <property type="component" value="Unassembled WGS sequence"/>
</dbReference>
<protein>
    <submittedName>
        <fullName evidence="1">Uncharacterized protein</fullName>
    </submittedName>
</protein>
<dbReference type="AlphaFoldDB" id="A0A1M6TVR2"/>
<accession>A0A1M6TVR2</accession>
<name>A0A1M6TVR2_9FLAO</name>
<sequence>MNFKIFLLAPALLLMNNCKTQTSQADTSVASANTIRINLEKQAKIPNSQVNLKFRDITEDSRCPVDVTCVWEGIAIVNIEATSGSQTNSFQVGTRDFSAKNVSKSFSFSGYKFTLVELKPQPGGKAEAASLTLKYEKE</sequence>
<dbReference type="RefSeq" id="WP_072999492.1">
    <property type="nucleotide sequence ID" value="NZ_FRAM01000004.1"/>
</dbReference>
<evidence type="ECO:0000313" key="2">
    <source>
        <dbReference type="Proteomes" id="UP000184498"/>
    </source>
</evidence>